<dbReference type="PROSITE" id="PS51257">
    <property type="entry name" value="PROKAR_LIPOPROTEIN"/>
    <property type="match status" value="1"/>
</dbReference>
<evidence type="ECO:0000256" key="1">
    <source>
        <dbReference type="SAM" id="MobiDB-lite"/>
    </source>
</evidence>
<feature type="compositionally biased region" description="Basic and acidic residues" evidence="1">
    <location>
        <begin position="49"/>
        <end position="95"/>
    </location>
</feature>
<keyword evidence="4" id="KW-1185">Reference proteome</keyword>
<feature type="signal peptide" evidence="2">
    <location>
        <begin position="1"/>
        <end position="18"/>
    </location>
</feature>
<organism evidence="3 4">
    <name type="scientific">Clostridium moniliforme</name>
    <dbReference type="NCBI Taxonomy" id="39489"/>
    <lineage>
        <taxon>Bacteria</taxon>
        <taxon>Bacillati</taxon>
        <taxon>Bacillota</taxon>
        <taxon>Clostridia</taxon>
        <taxon>Eubacteriales</taxon>
        <taxon>Clostridiaceae</taxon>
        <taxon>Clostridium</taxon>
    </lineage>
</organism>
<evidence type="ECO:0000256" key="2">
    <source>
        <dbReference type="SAM" id="SignalP"/>
    </source>
</evidence>
<name>A0ABS4F2W2_9CLOT</name>
<dbReference type="RefSeq" id="WP_209797514.1">
    <property type="nucleotide sequence ID" value="NZ_JAGGJZ010000008.1"/>
</dbReference>
<evidence type="ECO:0000313" key="4">
    <source>
        <dbReference type="Proteomes" id="UP000783390"/>
    </source>
</evidence>
<proteinExistence type="predicted"/>
<keyword evidence="3" id="KW-0449">Lipoprotein</keyword>
<feature type="compositionally biased region" description="Low complexity" evidence="1">
    <location>
        <begin position="32"/>
        <end position="46"/>
    </location>
</feature>
<keyword evidence="2" id="KW-0732">Signal</keyword>
<reference evidence="3 4" key="1">
    <citation type="submission" date="2021-03" db="EMBL/GenBank/DDBJ databases">
        <title>Genomic Encyclopedia of Type Strains, Phase IV (KMG-IV): sequencing the most valuable type-strain genomes for metagenomic binning, comparative biology and taxonomic classification.</title>
        <authorList>
            <person name="Goeker M."/>
        </authorList>
    </citation>
    <scope>NUCLEOTIDE SEQUENCE [LARGE SCALE GENOMIC DNA]</scope>
    <source>
        <strain evidence="3 4">DSM 3984</strain>
    </source>
</reference>
<feature type="chain" id="PRO_5046858153" evidence="2">
    <location>
        <begin position="19"/>
        <end position="247"/>
    </location>
</feature>
<accession>A0ABS4F2W2</accession>
<gene>
    <name evidence="3" type="ORF">J2Z53_002204</name>
</gene>
<dbReference type="Proteomes" id="UP000783390">
    <property type="component" value="Unassembled WGS sequence"/>
</dbReference>
<dbReference type="EMBL" id="JAGGJZ010000008">
    <property type="protein sequence ID" value="MBP1890599.1"/>
    <property type="molecule type" value="Genomic_DNA"/>
</dbReference>
<sequence>MKKLLIGIIILGNIFTFAGCGNNSSKNIEANSQPQQSTTQQDSSTSGIDKNKTDNEVVKPNDADINKDTIENKDSKSTKDTKDTEVSKKEINDTKITKTPSKNTIVENRVKDKIKEHNQKPIIKNNSISKYYGTWRIEKVIGQTKVNSNNRSPLGKTLVIGKNLYSNNSFNIQIENPKYLITKISEKDFCRGYNINSLKGTGLNEGTVTALDITSDSNPNSEFDELYIQDGYLIYLQEGVFFKCTRG</sequence>
<protein>
    <submittedName>
        <fullName evidence="3">Small lipoprotein YifL</fullName>
    </submittedName>
</protein>
<feature type="region of interest" description="Disordered" evidence="1">
    <location>
        <begin position="27"/>
        <end position="95"/>
    </location>
</feature>
<comment type="caution">
    <text evidence="3">The sequence shown here is derived from an EMBL/GenBank/DDBJ whole genome shotgun (WGS) entry which is preliminary data.</text>
</comment>
<evidence type="ECO:0000313" key="3">
    <source>
        <dbReference type="EMBL" id="MBP1890599.1"/>
    </source>
</evidence>